<dbReference type="GO" id="GO:0032259">
    <property type="term" value="P:methylation"/>
    <property type="evidence" value="ECO:0007669"/>
    <property type="project" value="UniProtKB-KW"/>
</dbReference>
<gene>
    <name evidence="2" type="ORF">VB620_18480</name>
</gene>
<accession>A0ABU5UIK2</accession>
<dbReference type="Proteomes" id="UP001302120">
    <property type="component" value="Unassembled WGS sequence"/>
</dbReference>
<dbReference type="GO" id="GO:0008168">
    <property type="term" value="F:methyltransferase activity"/>
    <property type="evidence" value="ECO:0007669"/>
    <property type="project" value="UniProtKB-KW"/>
</dbReference>
<reference evidence="2 3" key="1">
    <citation type="submission" date="2023-12" db="EMBL/GenBank/DDBJ databases">
        <title>Baltic Sea Cyanobacteria.</title>
        <authorList>
            <person name="Delbaje E."/>
            <person name="Fewer D.P."/>
            <person name="Shishido T.K."/>
        </authorList>
    </citation>
    <scope>NUCLEOTIDE SEQUENCE [LARGE SCALE GENOMIC DNA]</scope>
    <source>
        <strain evidence="2 3">UHCC-0300</strain>
    </source>
</reference>
<dbReference type="RefSeq" id="WP_323197654.1">
    <property type="nucleotide sequence ID" value="NZ_JAYGHG010000040.1"/>
</dbReference>
<name>A0ABU5UIK2_9CYAN</name>
<protein>
    <submittedName>
        <fullName evidence="2">Methyltransferase domain-containing protein</fullName>
    </submittedName>
</protein>
<organism evidence="2 3">
    <name type="scientific">Nodularia harveyana UHCC-0300</name>
    <dbReference type="NCBI Taxonomy" id="2974287"/>
    <lineage>
        <taxon>Bacteria</taxon>
        <taxon>Bacillati</taxon>
        <taxon>Cyanobacteriota</taxon>
        <taxon>Cyanophyceae</taxon>
        <taxon>Nostocales</taxon>
        <taxon>Nodulariaceae</taxon>
        <taxon>Nodularia</taxon>
    </lineage>
</organism>
<keyword evidence="2" id="KW-0489">Methyltransferase</keyword>
<dbReference type="EMBL" id="JAYGHG010000040">
    <property type="protein sequence ID" value="MEA5583319.1"/>
    <property type="molecule type" value="Genomic_DNA"/>
</dbReference>
<evidence type="ECO:0000313" key="2">
    <source>
        <dbReference type="EMBL" id="MEA5583319.1"/>
    </source>
</evidence>
<dbReference type="SUPFAM" id="SSF53335">
    <property type="entry name" value="S-adenosyl-L-methionine-dependent methyltransferases"/>
    <property type="match status" value="1"/>
</dbReference>
<evidence type="ECO:0000259" key="1">
    <source>
        <dbReference type="Pfam" id="PF08241"/>
    </source>
</evidence>
<dbReference type="InterPro" id="IPR029063">
    <property type="entry name" value="SAM-dependent_MTases_sf"/>
</dbReference>
<keyword evidence="3" id="KW-1185">Reference proteome</keyword>
<feature type="domain" description="Methyltransferase type 11" evidence="1">
    <location>
        <begin position="8"/>
        <end position="57"/>
    </location>
</feature>
<dbReference type="Gene3D" id="3.40.50.150">
    <property type="entry name" value="Vaccinia Virus protein VP39"/>
    <property type="match status" value="1"/>
</dbReference>
<proteinExistence type="predicted"/>
<dbReference type="InterPro" id="IPR013216">
    <property type="entry name" value="Methyltransf_11"/>
</dbReference>
<comment type="caution">
    <text evidence="2">The sequence shown here is derived from an EMBL/GenBank/DDBJ whole genome shotgun (WGS) entry which is preliminary data.</text>
</comment>
<dbReference type="Pfam" id="PF08241">
    <property type="entry name" value="Methyltransf_11"/>
    <property type="match status" value="1"/>
</dbReference>
<keyword evidence="2" id="KW-0808">Transferase</keyword>
<evidence type="ECO:0000313" key="3">
    <source>
        <dbReference type="Proteomes" id="UP001302120"/>
    </source>
</evidence>
<sequence length="196" mass="23037">MQDLTQYYENSKINFICGDACSTPFNDKEFDFVFASHVAEHVTKPIKFCTELMRISSRGYIEVPTPLFDNLILNNHDGHLWWVTFDDIQASLKFSPKIGVLKEVISIEENNLLFAFFRESMVTEIYWEDEINSFLEDTFVPYYPLNNFESLNISSYQSDKIYKMPKWELGNKSKLGFREKFAHILNSIIRKTLILD</sequence>